<dbReference type="GO" id="GO:0005524">
    <property type="term" value="F:ATP binding"/>
    <property type="evidence" value="ECO:0007669"/>
    <property type="project" value="UniProtKB-KW"/>
</dbReference>
<evidence type="ECO:0000256" key="5">
    <source>
        <dbReference type="ARBA" id="ARBA00037982"/>
    </source>
</evidence>
<keyword evidence="4" id="KW-0067">ATP-binding</keyword>
<dbReference type="SMART" id="SM00220">
    <property type="entry name" value="S_TKc"/>
    <property type="match status" value="1"/>
</dbReference>
<feature type="compositionally biased region" description="Polar residues" evidence="6">
    <location>
        <begin position="264"/>
        <end position="275"/>
    </location>
</feature>
<dbReference type="InterPro" id="IPR000719">
    <property type="entry name" value="Prot_kinase_dom"/>
</dbReference>
<evidence type="ECO:0000313" key="9">
    <source>
        <dbReference type="Proteomes" id="UP000237438"/>
    </source>
</evidence>
<feature type="compositionally biased region" description="Polar residues" evidence="6">
    <location>
        <begin position="194"/>
        <end position="207"/>
    </location>
</feature>
<dbReference type="InterPro" id="IPR050339">
    <property type="entry name" value="CC_SR_Kinase"/>
</dbReference>
<dbReference type="GO" id="GO:0005737">
    <property type="term" value="C:cytoplasm"/>
    <property type="evidence" value="ECO:0007669"/>
    <property type="project" value="TreeGrafter"/>
</dbReference>
<evidence type="ECO:0000256" key="1">
    <source>
        <dbReference type="ARBA" id="ARBA00022679"/>
    </source>
</evidence>
<dbReference type="EMBL" id="PEDP01000214">
    <property type="protein sequence ID" value="POS86978.1"/>
    <property type="molecule type" value="Genomic_DNA"/>
</dbReference>
<name>A0A2S4PY64_9PEZI</name>
<dbReference type="GO" id="GO:0004713">
    <property type="term" value="F:protein tyrosine kinase activity"/>
    <property type="evidence" value="ECO:0007669"/>
    <property type="project" value="TreeGrafter"/>
</dbReference>
<evidence type="ECO:0000259" key="7">
    <source>
        <dbReference type="PROSITE" id="PS50011"/>
    </source>
</evidence>
<dbReference type="InterPro" id="IPR008271">
    <property type="entry name" value="Ser/Thr_kinase_AS"/>
</dbReference>
<dbReference type="Proteomes" id="UP000237438">
    <property type="component" value="Unassembled WGS sequence"/>
</dbReference>
<dbReference type="AlphaFoldDB" id="A0A2S4PY64"/>
<dbReference type="Gene3D" id="3.30.200.20">
    <property type="entry name" value="Phosphorylase Kinase, domain 1"/>
    <property type="match status" value="1"/>
</dbReference>
<dbReference type="GO" id="GO:0110031">
    <property type="term" value="P:negative regulation of G2/MI transition of meiotic cell cycle"/>
    <property type="evidence" value="ECO:0007669"/>
    <property type="project" value="TreeGrafter"/>
</dbReference>
<dbReference type="PANTHER" id="PTHR11042">
    <property type="entry name" value="EUKARYOTIC TRANSLATION INITIATION FACTOR 2-ALPHA KINASE EIF2-ALPHA KINASE -RELATED"/>
    <property type="match status" value="1"/>
</dbReference>
<evidence type="ECO:0000256" key="4">
    <source>
        <dbReference type="ARBA" id="ARBA00022840"/>
    </source>
</evidence>
<evidence type="ECO:0000256" key="6">
    <source>
        <dbReference type="SAM" id="MobiDB-lite"/>
    </source>
</evidence>
<dbReference type="GO" id="GO:0005634">
    <property type="term" value="C:nucleus"/>
    <property type="evidence" value="ECO:0007669"/>
    <property type="project" value="TreeGrafter"/>
</dbReference>
<dbReference type="Gene3D" id="1.10.510.10">
    <property type="entry name" value="Transferase(Phosphotransferase) domain 1"/>
    <property type="match status" value="1"/>
</dbReference>
<feature type="region of interest" description="Disordered" evidence="6">
    <location>
        <begin position="438"/>
        <end position="457"/>
    </location>
</feature>
<feature type="region of interest" description="Disordered" evidence="6">
    <location>
        <begin position="318"/>
        <end position="359"/>
    </location>
</feature>
<feature type="compositionally biased region" description="Low complexity" evidence="6">
    <location>
        <begin position="102"/>
        <end position="124"/>
    </location>
</feature>
<protein>
    <recommendedName>
        <fullName evidence="7">Protein kinase domain-containing protein</fullName>
    </recommendedName>
</protein>
<feature type="compositionally biased region" description="Low complexity" evidence="6">
    <location>
        <begin position="277"/>
        <end position="288"/>
    </location>
</feature>
<feature type="compositionally biased region" description="Polar residues" evidence="6">
    <location>
        <begin position="320"/>
        <end position="331"/>
    </location>
</feature>
<keyword evidence="2" id="KW-0547">Nucleotide-binding</keyword>
<evidence type="ECO:0000256" key="2">
    <source>
        <dbReference type="ARBA" id="ARBA00022741"/>
    </source>
</evidence>
<dbReference type="PROSITE" id="PS00108">
    <property type="entry name" value="PROTEIN_KINASE_ST"/>
    <property type="match status" value="1"/>
</dbReference>
<reference evidence="8 9" key="1">
    <citation type="submission" date="2017-10" db="EMBL/GenBank/DDBJ databases">
        <title>Development of genomic resources for the powdery mildew, Erysiphe pulchra.</title>
        <authorList>
            <person name="Wadl P.A."/>
            <person name="Mack B.M."/>
            <person name="Moore G."/>
            <person name="Beltz S.B."/>
        </authorList>
    </citation>
    <scope>NUCLEOTIDE SEQUENCE [LARGE SCALE GENOMIC DNA]</scope>
    <source>
        <strain evidence="8">Cflorida</strain>
    </source>
</reference>
<dbReference type="PROSITE" id="PS50011">
    <property type="entry name" value="PROTEIN_KINASE_DOM"/>
    <property type="match status" value="1"/>
</dbReference>
<feature type="compositionally biased region" description="Low complexity" evidence="6">
    <location>
        <begin position="52"/>
        <end position="65"/>
    </location>
</feature>
<comment type="similarity">
    <text evidence="5">Belongs to the protein kinase superfamily. Ser/Thr protein kinase family. GCN2 subfamily.</text>
</comment>
<keyword evidence="9" id="KW-1185">Reference proteome</keyword>
<feature type="region of interest" description="Disordered" evidence="6">
    <location>
        <begin position="30"/>
        <end position="65"/>
    </location>
</feature>
<keyword evidence="3" id="KW-0418">Kinase</keyword>
<feature type="domain" description="Protein kinase" evidence="7">
    <location>
        <begin position="689"/>
        <end position="1037"/>
    </location>
</feature>
<feature type="region of interest" description="Disordered" evidence="6">
    <location>
        <begin position="534"/>
        <end position="558"/>
    </location>
</feature>
<proteinExistence type="inferred from homology"/>
<feature type="non-terminal residue" evidence="8">
    <location>
        <position position="1046"/>
    </location>
</feature>
<sequence length="1046" mass="114058">MPYSNGGGGTLTLPSPTHVHHVDVTSAVRSLRRSLSRSPSKFRLITKPPSPSAKSPLSPSSLSSPKRASINSIIASVTPGNIPHTPSPLAVPFPPSVKLALRSSSRVKPVTSRSSSRTRASPKSPIKRVLNRTTETSNITPSLLFECISGQEVGVNPNISESGIAEQNVSKISMNPDSNFLVNHPLSRLGGDCSNDTSSTVQTSSPLKRSDAIMNLDQASLGSPVAKRRSLHGSANFGHDFNVFDHGPAASEIHEDLNLEHELSSASFSTDSQPFASLPKRSSSLRKSTLQQRHGDKKSFGRRHAAQLLAAQQAASAAANNCSPQVSTPAYTKNRPRLSLDQFMPPAPRESPFSNKGGSRMPLHIYSNSLDEVSSHISSLGERRRAKLDFSKSLPAGALRPFKLGTQDKEDDTFSTPQNYKLVKPLPAAFASTGLISKVNRNPEEPPTLRGSIKSNVPDTPCKKHFNGFATHPAAIPGSAIAKARHIRHSFGTPSTPFNPHGNNPGSVIYGHSTGVFGSAFVGQNTGRRASLLSLDDDESMSPESKSGALSSTELELPPTPTKQALILEQDYGSPSTNRNLSNTSIDHNLIKRLSKGKSNSSENMDLMDCLNPQLSQESMAPPDPSGLRISNHRKTKISSSTHISIIPPATPTAGRDYQIKVKGSRMLSTTPNSTFTQSEVDDSLTAKFEKVEMIGTGQFSYVFRVTEKGSSQESKSSTLPLPDRVFAVKKSRQPFQGVKDRERKLQEVNVLKALGHSDHIVHLLDTWEDKNYLYIQTEFCEEGSMDLFLSQVGRKGRLDDFRIWKILLELGLGLKHIHDFGFIHLDLKPANVLITFEGILKIADFGIATSWPAQPGIEGEGDREYIGPEILEGIYDKPADVFSLGLMMLEIAGNVQLPDNGPTWQRLRSGDVSDVPSLTWSSDHNTRRDATGTPIDDSELALGSLGSDDDIETEFGSPSMSGRRRNYGRSCRSLSHDPSNLFGSMRRGELHKAPSFMRDMYHQNSLDQLVRWMITPNPSHRPVVHELLQSEGVLWVEARRRAGAT</sequence>
<feature type="region of interest" description="Disordered" evidence="6">
    <location>
        <begin position="919"/>
        <end position="939"/>
    </location>
</feature>
<dbReference type="SUPFAM" id="SSF56112">
    <property type="entry name" value="Protein kinase-like (PK-like)"/>
    <property type="match status" value="1"/>
</dbReference>
<dbReference type="FunFam" id="3.30.200.20:FF:000611">
    <property type="entry name" value="Protein kinase, putative"/>
    <property type="match status" value="1"/>
</dbReference>
<feature type="compositionally biased region" description="Polar residues" evidence="6">
    <location>
        <begin position="542"/>
        <end position="554"/>
    </location>
</feature>
<dbReference type="OrthoDB" id="5337378at2759"/>
<dbReference type="Pfam" id="PF00069">
    <property type="entry name" value="Pkinase"/>
    <property type="match status" value="1"/>
</dbReference>
<dbReference type="PANTHER" id="PTHR11042:SF196">
    <property type="entry name" value="MITOSIS INHIBITOR PROTEIN KINASE SWE1"/>
    <property type="match status" value="1"/>
</dbReference>
<accession>A0A2S4PY64</accession>
<evidence type="ECO:0000313" key="8">
    <source>
        <dbReference type="EMBL" id="POS86978.1"/>
    </source>
</evidence>
<keyword evidence="1" id="KW-0808">Transferase</keyword>
<dbReference type="InterPro" id="IPR011009">
    <property type="entry name" value="Kinase-like_dom_sf"/>
</dbReference>
<feature type="region of interest" description="Disordered" evidence="6">
    <location>
        <begin position="191"/>
        <end position="211"/>
    </location>
</feature>
<evidence type="ECO:0000256" key="3">
    <source>
        <dbReference type="ARBA" id="ARBA00022777"/>
    </source>
</evidence>
<feature type="region of interest" description="Disordered" evidence="6">
    <location>
        <begin position="101"/>
        <end position="125"/>
    </location>
</feature>
<gene>
    <name evidence="8" type="ORF">EPUL_001551</name>
</gene>
<comment type="caution">
    <text evidence="8">The sequence shown here is derived from an EMBL/GenBank/DDBJ whole genome shotgun (WGS) entry which is preliminary data.</text>
</comment>
<feature type="region of interest" description="Disordered" evidence="6">
    <location>
        <begin position="264"/>
        <end position="302"/>
    </location>
</feature>
<dbReference type="STRING" id="225359.A0A2S4PY64"/>
<dbReference type="FunFam" id="1.10.510.10:FF:000536">
    <property type="entry name" value="Cyclin-dependent kinase WEE1"/>
    <property type="match status" value="1"/>
</dbReference>
<organism evidence="8 9">
    <name type="scientific">Erysiphe pulchra</name>
    <dbReference type="NCBI Taxonomy" id="225359"/>
    <lineage>
        <taxon>Eukaryota</taxon>
        <taxon>Fungi</taxon>
        <taxon>Dikarya</taxon>
        <taxon>Ascomycota</taxon>
        <taxon>Pezizomycotina</taxon>
        <taxon>Leotiomycetes</taxon>
        <taxon>Erysiphales</taxon>
        <taxon>Erysiphaceae</taxon>
        <taxon>Erysiphe</taxon>
    </lineage>
</organism>